<sequence>MRLGLALPQFGPFADPTLVPAIAAEAEALGFESLWTGERVHAATAPSTPYPGGTMPEQFRSGLDPMLVLTLAASATTRPRLGTSTLNAPLHPPIHLARSLAGLDRLSDGRVIAGFGLGWSRDEYDAVAVPWRERGARLDETLDVLESLWAADPVQHDGRFWTISPGDFGPKPVQQHLPIYLGGRSPAAFRRVGRRADGWLGVALPAEALRGALASIADQARDAGRGPIATALRINAAVHAAVHAAVTAKPGVGPVEQLVDYLHEVAELGIDDAFVDLQFTTSTPAELLDLAARIRTAFETTA</sequence>
<dbReference type="STRING" id="418495.SAMN05216215_104116"/>
<evidence type="ECO:0000256" key="1">
    <source>
        <dbReference type="ARBA" id="ARBA00022630"/>
    </source>
</evidence>
<organism evidence="6 7">
    <name type="scientific">Saccharopolyspora shandongensis</name>
    <dbReference type="NCBI Taxonomy" id="418495"/>
    <lineage>
        <taxon>Bacteria</taxon>
        <taxon>Bacillati</taxon>
        <taxon>Actinomycetota</taxon>
        <taxon>Actinomycetes</taxon>
        <taxon>Pseudonocardiales</taxon>
        <taxon>Pseudonocardiaceae</taxon>
        <taxon>Saccharopolyspora</taxon>
    </lineage>
</organism>
<keyword evidence="1" id="KW-0285">Flavoprotein</keyword>
<dbReference type="SUPFAM" id="SSF51679">
    <property type="entry name" value="Bacterial luciferase-like"/>
    <property type="match status" value="1"/>
</dbReference>
<dbReference type="InterPro" id="IPR036661">
    <property type="entry name" value="Luciferase-like_sf"/>
</dbReference>
<gene>
    <name evidence="6" type="ORF">SAMN05216215_104116</name>
</gene>
<protein>
    <submittedName>
        <fullName evidence="6">Probable F420-dependent oxidoreductase, Rv2161c family</fullName>
    </submittedName>
</protein>
<evidence type="ECO:0000256" key="2">
    <source>
        <dbReference type="ARBA" id="ARBA00022643"/>
    </source>
</evidence>
<keyword evidence="4" id="KW-0503">Monooxygenase</keyword>
<evidence type="ECO:0000256" key="3">
    <source>
        <dbReference type="ARBA" id="ARBA00023002"/>
    </source>
</evidence>
<evidence type="ECO:0000259" key="5">
    <source>
        <dbReference type="Pfam" id="PF00296"/>
    </source>
</evidence>
<name>A0A1H3PAV6_9PSEU</name>
<dbReference type="InterPro" id="IPR050172">
    <property type="entry name" value="SsuD_RutA_monooxygenase"/>
</dbReference>
<dbReference type="InterPro" id="IPR019921">
    <property type="entry name" value="Lucif-like_OxRdtase_Rv2161c"/>
</dbReference>
<dbReference type="NCBIfam" id="TIGR03619">
    <property type="entry name" value="F420_Rv2161c"/>
    <property type="match status" value="1"/>
</dbReference>
<dbReference type="Pfam" id="PF00296">
    <property type="entry name" value="Bac_luciferase"/>
    <property type="match status" value="1"/>
</dbReference>
<dbReference type="Gene3D" id="3.20.20.30">
    <property type="entry name" value="Luciferase-like domain"/>
    <property type="match status" value="1"/>
</dbReference>
<dbReference type="Proteomes" id="UP000199529">
    <property type="component" value="Unassembled WGS sequence"/>
</dbReference>
<keyword evidence="3" id="KW-0560">Oxidoreductase</keyword>
<feature type="domain" description="Luciferase-like" evidence="5">
    <location>
        <begin position="19"/>
        <end position="240"/>
    </location>
</feature>
<dbReference type="GO" id="GO:0046306">
    <property type="term" value="P:alkanesulfonate catabolic process"/>
    <property type="evidence" value="ECO:0007669"/>
    <property type="project" value="TreeGrafter"/>
</dbReference>
<reference evidence="7" key="1">
    <citation type="submission" date="2016-10" db="EMBL/GenBank/DDBJ databases">
        <authorList>
            <person name="Varghese N."/>
            <person name="Submissions S."/>
        </authorList>
    </citation>
    <scope>NUCLEOTIDE SEQUENCE [LARGE SCALE GENOMIC DNA]</scope>
    <source>
        <strain evidence="7">CGMCC 4.3530</strain>
    </source>
</reference>
<dbReference type="RefSeq" id="WP_093273101.1">
    <property type="nucleotide sequence ID" value="NZ_FNOK01000041.1"/>
</dbReference>
<keyword evidence="2" id="KW-0288">FMN</keyword>
<dbReference type="OrthoDB" id="3206024at2"/>
<proteinExistence type="predicted"/>
<dbReference type="PANTHER" id="PTHR42847">
    <property type="entry name" value="ALKANESULFONATE MONOOXYGENASE"/>
    <property type="match status" value="1"/>
</dbReference>
<accession>A0A1H3PAV6</accession>
<keyword evidence="7" id="KW-1185">Reference proteome</keyword>
<dbReference type="PANTHER" id="PTHR42847:SF4">
    <property type="entry name" value="ALKANESULFONATE MONOOXYGENASE-RELATED"/>
    <property type="match status" value="1"/>
</dbReference>
<dbReference type="InterPro" id="IPR011251">
    <property type="entry name" value="Luciferase-like_dom"/>
</dbReference>
<dbReference type="AlphaFoldDB" id="A0A1H3PAV6"/>
<evidence type="ECO:0000256" key="4">
    <source>
        <dbReference type="ARBA" id="ARBA00023033"/>
    </source>
</evidence>
<evidence type="ECO:0000313" key="6">
    <source>
        <dbReference type="EMBL" id="SDY97529.1"/>
    </source>
</evidence>
<dbReference type="GO" id="GO:0008726">
    <property type="term" value="F:alkanesulfonate monooxygenase activity"/>
    <property type="evidence" value="ECO:0007669"/>
    <property type="project" value="TreeGrafter"/>
</dbReference>
<dbReference type="EMBL" id="FNOK01000041">
    <property type="protein sequence ID" value="SDY97529.1"/>
    <property type="molecule type" value="Genomic_DNA"/>
</dbReference>
<evidence type="ECO:0000313" key="7">
    <source>
        <dbReference type="Proteomes" id="UP000199529"/>
    </source>
</evidence>